<dbReference type="Gene3D" id="3.60.15.10">
    <property type="entry name" value="Ribonuclease Z/Hydroxyacylglutathione hydrolase-like"/>
    <property type="match status" value="1"/>
</dbReference>
<dbReference type="EMBL" id="CP011602">
    <property type="protein sequence ID" value="AKL13499.1"/>
    <property type="molecule type" value="Genomic_DNA"/>
</dbReference>
<reference evidence="1 2" key="1">
    <citation type="submission" date="2015-06" db="EMBL/GenBank/DDBJ databases">
        <title>Rapid spread of a carbapenem resistance gene driven by multiple levels of genetic mobility.</title>
        <authorList>
            <person name="Sheppard A.E."/>
            <person name="Stoesser N."/>
            <person name="Wilson D."/>
            <person name="Sebra R."/>
            <person name="Kasarskis A."/>
            <person name="Anson L."/>
            <person name="Giess A."/>
            <person name="Pankhurst L."/>
            <person name="Vaughan A."/>
            <person name="Grim C.J."/>
            <person name="Cox H."/>
            <person name="Yeh A."/>
            <person name="Sifri C.D."/>
            <person name="Walker S."/>
            <person name="Peto T.E."/>
            <person name="Crook D.W."/>
            <person name="Mathers A.J."/>
        </authorList>
    </citation>
    <scope>NUCLEOTIDE SEQUENCE [LARGE SCALE GENOMIC DNA]</scope>
    <source>
        <strain evidence="1 2">CAV1151</strain>
    </source>
</reference>
<dbReference type="InterPro" id="IPR036866">
    <property type="entry name" value="RibonucZ/Hydroxyglut_hydro"/>
</dbReference>
<dbReference type="Proteomes" id="UP000035479">
    <property type="component" value="Chromosome"/>
</dbReference>
<dbReference type="KEGG" id="kin:AB182_20330"/>
<protein>
    <submittedName>
        <fullName evidence="1">Uncharacterized protein</fullName>
    </submittedName>
</protein>
<evidence type="ECO:0000313" key="1">
    <source>
        <dbReference type="EMBL" id="AKL13499.1"/>
    </source>
</evidence>
<name>A0AAC8QR40_9ENTR</name>
<organism evidence="1 2">
    <name type="scientific">Phytobacter ursingii</name>
    <dbReference type="NCBI Taxonomy" id="1972431"/>
    <lineage>
        <taxon>Bacteria</taxon>
        <taxon>Pseudomonadati</taxon>
        <taxon>Pseudomonadota</taxon>
        <taxon>Gammaproteobacteria</taxon>
        <taxon>Enterobacterales</taxon>
        <taxon>Enterobacteriaceae</taxon>
        <taxon>Phytobacter</taxon>
    </lineage>
</organism>
<accession>A0AAC8QR40</accession>
<dbReference type="AlphaFoldDB" id="A0AAC8QR40"/>
<sequence>MTPPTVTSHQIGDFQVTVLSDGNMSASLELLKGITPSDAGQIQHEAGITAPGNIHINGYLIRGLGKTLLVAGMHFALPGFAHIVPQEEGYRLVYPTADSQ</sequence>
<proteinExistence type="predicted"/>
<gene>
    <name evidence="1" type="ORF">AB182_20330</name>
</gene>
<evidence type="ECO:0000313" key="2">
    <source>
        <dbReference type="Proteomes" id="UP000035479"/>
    </source>
</evidence>